<evidence type="ECO:0000256" key="4">
    <source>
        <dbReference type="ARBA" id="ARBA00035244"/>
    </source>
</evidence>
<dbReference type="InterPro" id="IPR013005">
    <property type="entry name" value="Ribosomal_uL4-like"/>
</dbReference>
<comment type="subunit">
    <text evidence="5">Part of the 50S ribosomal subunit.</text>
</comment>
<protein>
    <recommendedName>
        <fullName evidence="4 5">Large ribosomal subunit protein uL4</fullName>
    </recommendedName>
</protein>
<dbReference type="InterPro" id="IPR002136">
    <property type="entry name" value="Ribosomal_uL4"/>
</dbReference>
<dbReference type="RefSeq" id="WP_158380371.1">
    <property type="nucleotide sequence ID" value="NZ_CP028359.1"/>
</dbReference>
<dbReference type="OrthoDB" id="9803201at2"/>
<dbReference type="Pfam" id="PF00573">
    <property type="entry name" value="Ribosomal_L4"/>
    <property type="match status" value="1"/>
</dbReference>
<sequence>MVIEILNKNGLKTGRKIIFNENLLEKNINLITKNHIIYLEIKRFLAAQRQGSHKTKGRSQIKGSNKKIQNQKGSGNARKGDIKNPLFVGGGRIFGPVKRKYNLKLNKKIKKIARKILFSEKLRNKKIKLIEDFILKYISTKKIIKILIKIKSFKKKILIITNKIDKNLYFSCRNLKNVKIINIINGINSYDIAKAYYMIIKENSVTDLENMLTKK</sequence>
<keyword evidence="5" id="KW-0694">RNA-binding</keyword>
<dbReference type="Gene3D" id="3.40.1370.10">
    <property type="match status" value="1"/>
</dbReference>
<keyword evidence="3 5" id="KW-0687">Ribonucleoprotein</keyword>
<reference evidence="7 8" key="1">
    <citation type="submission" date="2018-03" db="EMBL/GenBank/DDBJ databases">
        <title>A parallel universe: an anciently diverged bacterial symbiosis in a Hawaiian planthopper (Hemiptera: Cixiidae) reveals rearranged nutritional responsibilities.</title>
        <authorList>
            <person name="Bennett G."/>
            <person name="Mao M."/>
        </authorList>
    </citation>
    <scope>NUCLEOTIDE SEQUENCE [LARGE SCALE GENOMIC DNA]</scope>
    <source>
        <strain evidence="7 8">OLIH</strain>
    </source>
</reference>
<organism evidence="7 8">
    <name type="scientific">Candidatus Karelsulcia muelleri</name>
    <dbReference type="NCBI Taxonomy" id="336810"/>
    <lineage>
        <taxon>Bacteria</taxon>
        <taxon>Pseudomonadati</taxon>
        <taxon>Bacteroidota</taxon>
        <taxon>Flavobacteriia</taxon>
        <taxon>Flavobacteriales</taxon>
        <taxon>Candidatus Karelsulcia</taxon>
    </lineage>
</organism>
<name>A0A346E110_9FLAO</name>
<dbReference type="EMBL" id="CP028359">
    <property type="protein sequence ID" value="AXN02665.1"/>
    <property type="molecule type" value="Genomic_DNA"/>
</dbReference>
<evidence type="ECO:0000256" key="3">
    <source>
        <dbReference type="ARBA" id="ARBA00023274"/>
    </source>
</evidence>
<gene>
    <name evidence="5" type="primary">rplD</name>
    <name evidence="7" type="ORF">C9I73_128</name>
</gene>
<evidence type="ECO:0000256" key="5">
    <source>
        <dbReference type="HAMAP-Rule" id="MF_01328"/>
    </source>
</evidence>
<comment type="similarity">
    <text evidence="1 5">Belongs to the universal ribosomal protein uL4 family.</text>
</comment>
<dbReference type="HAMAP" id="MF_01328_B">
    <property type="entry name" value="Ribosomal_uL4_B"/>
    <property type="match status" value="1"/>
</dbReference>
<feature type="region of interest" description="Disordered" evidence="6">
    <location>
        <begin position="50"/>
        <end position="79"/>
    </location>
</feature>
<feature type="compositionally biased region" description="Polar residues" evidence="6">
    <location>
        <begin position="61"/>
        <end position="74"/>
    </location>
</feature>
<dbReference type="SUPFAM" id="SSF52166">
    <property type="entry name" value="Ribosomal protein L4"/>
    <property type="match status" value="1"/>
</dbReference>
<comment type="function">
    <text evidence="5">One of the primary rRNA binding proteins, this protein initially binds near the 5'-end of the 23S rRNA. It is important during the early stages of 50S assembly. It makes multiple contacts with different domains of the 23S rRNA in the assembled 50S subunit and ribosome.</text>
</comment>
<keyword evidence="2 5" id="KW-0689">Ribosomal protein</keyword>
<evidence type="ECO:0000313" key="7">
    <source>
        <dbReference type="EMBL" id="AXN02665.1"/>
    </source>
</evidence>
<proteinExistence type="inferred from homology"/>
<dbReference type="InterPro" id="IPR023574">
    <property type="entry name" value="Ribosomal_uL4_dom_sf"/>
</dbReference>
<evidence type="ECO:0000313" key="8">
    <source>
        <dbReference type="Proteomes" id="UP000257017"/>
    </source>
</evidence>
<dbReference type="PANTHER" id="PTHR10746">
    <property type="entry name" value="50S RIBOSOMAL PROTEIN L4"/>
    <property type="match status" value="1"/>
</dbReference>
<dbReference type="NCBIfam" id="TIGR03953">
    <property type="entry name" value="rplD_bact"/>
    <property type="match status" value="1"/>
</dbReference>
<dbReference type="GO" id="GO:0019843">
    <property type="term" value="F:rRNA binding"/>
    <property type="evidence" value="ECO:0007669"/>
    <property type="project" value="UniProtKB-UniRule"/>
</dbReference>
<dbReference type="GO" id="GO:1990904">
    <property type="term" value="C:ribonucleoprotein complex"/>
    <property type="evidence" value="ECO:0007669"/>
    <property type="project" value="UniProtKB-KW"/>
</dbReference>
<dbReference type="GO" id="GO:0003735">
    <property type="term" value="F:structural constituent of ribosome"/>
    <property type="evidence" value="ECO:0007669"/>
    <property type="project" value="InterPro"/>
</dbReference>
<evidence type="ECO:0000256" key="6">
    <source>
        <dbReference type="SAM" id="MobiDB-lite"/>
    </source>
</evidence>
<dbReference type="Proteomes" id="UP000257017">
    <property type="component" value="Chromosome"/>
</dbReference>
<dbReference type="PANTHER" id="PTHR10746:SF6">
    <property type="entry name" value="LARGE RIBOSOMAL SUBUNIT PROTEIN UL4M"/>
    <property type="match status" value="1"/>
</dbReference>
<evidence type="ECO:0000256" key="2">
    <source>
        <dbReference type="ARBA" id="ARBA00022980"/>
    </source>
</evidence>
<evidence type="ECO:0000256" key="1">
    <source>
        <dbReference type="ARBA" id="ARBA00010528"/>
    </source>
</evidence>
<keyword evidence="5" id="KW-0699">rRNA-binding</keyword>
<accession>A0A346E110</accession>
<comment type="function">
    <text evidence="5">Forms part of the polypeptide exit tunnel.</text>
</comment>
<dbReference type="GO" id="GO:0005840">
    <property type="term" value="C:ribosome"/>
    <property type="evidence" value="ECO:0007669"/>
    <property type="project" value="UniProtKB-KW"/>
</dbReference>
<dbReference type="AlphaFoldDB" id="A0A346E110"/>
<dbReference type="GO" id="GO:0006412">
    <property type="term" value="P:translation"/>
    <property type="evidence" value="ECO:0007669"/>
    <property type="project" value="UniProtKB-UniRule"/>
</dbReference>